<dbReference type="Proteomes" id="UP000029719">
    <property type="component" value="Unassembled WGS sequence"/>
</dbReference>
<dbReference type="OrthoDB" id="9806163at2"/>
<dbReference type="AlphaFoldDB" id="A0A9X0EG37"/>
<feature type="domain" description="YscD cytoplasmic" evidence="1">
    <location>
        <begin position="25"/>
        <end position="77"/>
    </location>
</feature>
<organism evidence="4 5">
    <name type="scientific">Pseudomonas lutea</name>
    <dbReference type="NCBI Taxonomy" id="243924"/>
    <lineage>
        <taxon>Bacteria</taxon>
        <taxon>Pseudomonadati</taxon>
        <taxon>Pseudomonadota</taxon>
        <taxon>Gammaproteobacteria</taxon>
        <taxon>Pseudomonadales</taxon>
        <taxon>Pseudomonadaceae</taxon>
        <taxon>Pseudomonas</taxon>
    </lineage>
</organism>
<dbReference type="Gene3D" id="2.60.200.20">
    <property type="match status" value="1"/>
</dbReference>
<name>A0A9X0EG37_9PSED</name>
<dbReference type="InterPro" id="IPR032030">
    <property type="entry name" value="YscD_cytoplasmic_dom"/>
</dbReference>
<feature type="domain" description="YscD/Y4YQ C-terminal" evidence="3">
    <location>
        <begin position="267"/>
        <end position="315"/>
    </location>
</feature>
<sequence length="318" mass="34107">MTAQISLTSLPDPSARVTPIPLLSITHGLHRGVSLALENPVYTVGSAGDVDLLLSDPGIAARHLALRFAAGQVAVEALCGDVIVVARHGQEIRIPVGSGHRARLPLTVRVGAAVLTLSPPPAGARAADTAAPIWRNKAQWVIALVLMCLCVGAFAYRGHPQASQASPGLSTPDGNRTVLGLNDERNRASAAQAKVWLEQQLDTASLTHITVNETGDQLSVEGRYDPADKSRWTSVQQAFDARFGQHVVLHSNVSARTEVAKPRVRFQAVWLGEHPYVVSDSGKRLYPGAVLADDWTLERIENNQVILARGAERFAFTL</sequence>
<comment type="caution">
    <text evidence="4">The sequence shown here is derived from an EMBL/GenBank/DDBJ whole genome shotgun (WGS) entry which is preliminary data.</text>
</comment>
<dbReference type="InterPro" id="IPR053946">
    <property type="entry name" value="YscD_ppl_3rd"/>
</dbReference>
<evidence type="ECO:0000259" key="2">
    <source>
        <dbReference type="Pfam" id="PF21934"/>
    </source>
</evidence>
<dbReference type="SUPFAM" id="SSF49879">
    <property type="entry name" value="SMAD/FHA domain"/>
    <property type="match status" value="1"/>
</dbReference>
<protein>
    <recommendedName>
        <fullName evidence="6">SMAD/FHA domain protein</fullName>
    </recommendedName>
</protein>
<feature type="domain" description="YscD-like Bon-like" evidence="2">
    <location>
        <begin position="197"/>
        <end position="254"/>
    </location>
</feature>
<dbReference type="Pfam" id="PF23893">
    <property type="entry name" value="Y4YQ_C"/>
    <property type="match status" value="1"/>
</dbReference>
<accession>A0A9X0EG37</accession>
<evidence type="ECO:0008006" key="6">
    <source>
        <dbReference type="Google" id="ProtNLM"/>
    </source>
</evidence>
<evidence type="ECO:0000259" key="1">
    <source>
        <dbReference type="Pfam" id="PF16697"/>
    </source>
</evidence>
<dbReference type="InterPro" id="IPR057770">
    <property type="entry name" value="YscD/Y4YQ_C"/>
</dbReference>
<dbReference type="EMBL" id="JRMB01000001">
    <property type="protein sequence ID" value="KGF65126.1"/>
    <property type="molecule type" value="Genomic_DNA"/>
</dbReference>
<proteinExistence type="predicted"/>
<reference evidence="4 5" key="1">
    <citation type="submission" date="2014-09" db="EMBL/GenBank/DDBJ databases">
        <title>Genome sequence of Pseudomonas lutea strain DSM 17257T.</title>
        <authorList>
            <person name="Kwak Y."/>
            <person name="Shin J.-H."/>
        </authorList>
    </citation>
    <scope>NUCLEOTIDE SEQUENCE [LARGE SCALE GENOMIC DNA]</scope>
    <source>
        <strain evidence="4 5">DSM 17257</strain>
    </source>
</reference>
<dbReference type="RefSeq" id="WP_037010096.1">
    <property type="nucleotide sequence ID" value="NZ_JRMB01000001.1"/>
</dbReference>
<dbReference type="Pfam" id="PF16697">
    <property type="entry name" value="Yop-YscD_cpl"/>
    <property type="match status" value="1"/>
</dbReference>
<dbReference type="CDD" id="cd00060">
    <property type="entry name" value="FHA"/>
    <property type="match status" value="1"/>
</dbReference>
<dbReference type="InterPro" id="IPR008984">
    <property type="entry name" value="SMAD_FHA_dom_sf"/>
</dbReference>
<evidence type="ECO:0000313" key="5">
    <source>
        <dbReference type="Proteomes" id="UP000029719"/>
    </source>
</evidence>
<gene>
    <name evidence="4" type="ORF">LT42_03990</name>
</gene>
<evidence type="ECO:0000313" key="4">
    <source>
        <dbReference type="EMBL" id="KGF65126.1"/>
    </source>
</evidence>
<dbReference type="Pfam" id="PF21934">
    <property type="entry name" value="Yop-YscD_ppl_3rd"/>
    <property type="match status" value="1"/>
</dbReference>
<evidence type="ECO:0000259" key="3">
    <source>
        <dbReference type="Pfam" id="PF23893"/>
    </source>
</evidence>